<dbReference type="EMBL" id="MKVH01000002">
    <property type="protein sequence ID" value="OJX61088.1"/>
    <property type="molecule type" value="Genomic_DNA"/>
</dbReference>
<evidence type="ECO:0000313" key="3">
    <source>
        <dbReference type="Proteomes" id="UP000184233"/>
    </source>
</evidence>
<proteinExistence type="predicted"/>
<feature type="transmembrane region" description="Helical" evidence="1">
    <location>
        <begin position="52"/>
        <end position="73"/>
    </location>
</feature>
<organism evidence="2 3">
    <name type="scientific">Candidatus Kapaibacterium thiocyanatum</name>
    <dbReference type="NCBI Taxonomy" id="1895771"/>
    <lineage>
        <taxon>Bacteria</taxon>
        <taxon>Pseudomonadati</taxon>
        <taxon>Candidatus Kapaibacteriota</taxon>
        <taxon>Candidatus Kapaibacteriia</taxon>
        <taxon>Candidatus Kapaibacteriales</taxon>
        <taxon>Candidatus Kapaibacteriaceae</taxon>
        <taxon>Candidatus Kapaibacterium</taxon>
    </lineage>
</organism>
<reference evidence="2 3" key="1">
    <citation type="submission" date="2016-09" db="EMBL/GenBank/DDBJ databases">
        <title>Genome-resolved meta-omics ties microbial dynamics to process performance in biotechnology for thiocyanate degradation.</title>
        <authorList>
            <person name="Kantor R.S."/>
            <person name="Huddy R.J."/>
            <person name="Iyer R."/>
            <person name="Thomas B.C."/>
            <person name="Brown C.T."/>
            <person name="Anantharaman K."/>
            <person name="Tringe S."/>
            <person name="Hettich R.L."/>
            <person name="Harrison S.T."/>
            <person name="Banfield J.F."/>
        </authorList>
    </citation>
    <scope>NUCLEOTIDE SEQUENCE [LARGE SCALE GENOMIC DNA]</scope>
    <source>
        <strain evidence="2">59-99</strain>
    </source>
</reference>
<keyword evidence="1" id="KW-1133">Transmembrane helix</keyword>
<keyword evidence="1" id="KW-0472">Membrane</keyword>
<dbReference type="STRING" id="1895771.BGO89_00370"/>
<evidence type="ECO:0008006" key="4">
    <source>
        <dbReference type="Google" id="ProtNLM"/>
    </source>
</evidence>
<protein>
    <recommendedName>
        <fullName evidence="4">DUF4190 domain-containing protein</fullName>
    </recommendedName>
</protein>
<evidence type="ECO:0000256" key="1">
    <source>
        <dbReference type="SAM" id="Phobius"/>
    </source>
</evidence>
<feature type="transmembrane region" description="Helical" evidence="1">
    <location>
        <begin position="6"/>
        <end position="27"/>
    </location>
</feature>
<keyword evidence="1" id="KW-0812">Transmembrane</keyword>
<name>A0A1M3L693_9BACT</name>
<comment type="caution">
    <text evidence="2">The sequence shown here is derived from an EMBL/GenBank/DDBJ whole genome shotgun (WGS) entry which is preliminary data.</text>
</comment>
<accession>A0A1M3L693</accession>
<dbReference type="Proteomes" id="UP000184233">
    <property type="component" value="Unassembled WGS sequence"/>
</dbReference>
<dbReference type="AlphaFoldDB" id="A0A1M3L693"/>
<gene>
    <name evidence="2" type="ORF">BGO89_00370</name>
</gene>
<evidence type="ECO:0000313" key="2">
    <source>
        <dbReference type="EMBL" id="OJX61088.1"/>
    </source>
</evidence>
<sequence length="80" mass="8791">MVWLGYASIVLSIVWGVPGLVCGMQVLRMARLQPAGDSIDPRERRDVKGAVLLARIGIVLSSIVVILIVWSWISTWLAFA</sequence>